<dbReference type="PANTHER" id="PTHR32308:SF10">
    <property type="entry name" value="CITRATE LYASE SUBUNIT BETA"/>
    <property type="match status" value="1"/>
</dbReference>
<proteinExistence type="predicted"/>
<feature type="domain" description="HpcH/HpaI aldolase/citrate lyase" evidence="6">
    <location>
        <begin position="9"/>
        <end position="210"/>
    </location>
</feature>
<dbReference type="RefSeq" id="WP_281488398.1">
    <property type="nucleotide sequence ID" value="NZ_JASATX010000002.1"/>
</dbReference>
<evidence type="ECO:0000313" key="7">
    <source>
        <dbReference type="EMBL" id="MDI2098614.1"/>
    </source>
</evidence>
<evidence type="ECO:0000256" key="3">
    <source>
        <dbReference type="ARBA" id="ARBA00022842"/>
    </source>
</evidence>
<keyword evidence="3 5" id="KW-0460">Magnesium</keyword>
<dbReference type="PANTHER" id="PTHR32308">
    <property type="entry name" value="LYASE BETA SUBUNIT, PUTATIVE (AFU_ORTHOLOGUE AFUA_4G13030)-RELATED"/>
    <property type="match status" value="1"/>
</dbReference>
<dbReference type="GO" id="GO:0000287">
    <property type="term" value="F:magnesium ion binding"/>
    <property type="evidence" value="ECO:0007669"/>
    <property type="project" value="TreeGrafter"/>
</dbReference>
<comment type="cofactor">
    <cofactor evidence="1">
        <name>Mg(2+)</name>
        <dbReference type="ChEBI" id="CHEBI:18420"/>
    </cofactor>
</comment>
<dbReference type="Pfam" id="PF03328">
    <property type="entry name" value="HpcH_HpaI"/>
    <property type="match status" value="1"/>
</dbReference>
<dbReference type="InterPro" id="IPR005000">
    <property type="entry name" value="Aldolase/citrate-lyase_domain"/>
</dbReference>
<comment type="caution">
    <text evidence="7">The sequence shown here is derived from an EMBL/GenBank/DDBJ whole genome shotgun (WGS) entry which is preliminary data.</text>
</comment>
<sequence>MSFSMGPALLFCPADRPDRYEKAAARADAVILDLEDAVAPADKPAARDAVLRHPLDPDRTIVRVNGGSSGAFEADLELLAQTAYRTVMLAKAESVEQVAWLSEYAVIAMCETARGVLAAPELAAVHNTVGLAWGAEDLVATAGGTSSRRADGRYRDVARHARSTVLLAAAAHGRAAIDAVYVDLADLGGLAAEAEDAAASGFAASACIHPSQVPVIRQAYRPAAHEVEWARAVLVAAEGEPGAFRFRDAMVDAPVLAHANRILARADAPQ</sequence>
<dbReference type="InterPro" id="IPR011206">
    <property type="entry name" value="Citrate_lyase_beta/mcl1/mcl2"/>
</dbReference>
<evidence type="ECO:0000256" key="1">
    <source>
        <dbReference type="ARBA" id="ARBA00001946"/>
    </source>
</evidence>
<evidence type="ECO:0000256" key="2">
    <source>
        <dbReference type="ARBA" id="ARBA00022723"/>
    </source>
</evidence>
<gene>
    <name evidence="7" type="ORF">QF206_06505</name>
</gene>
<dbReference type="Gene3D" id="3.20.20.60">
    <property type="entry name" value="Phosphoenolpyruvate-binding domains"/>
    <property type="match status" value="1"/>
</dbReference>
<organism evidence="7 8">
    <name type="scientific">Ruicaihuangia caeni</name>
    <dbReference type="NCBI Taxonomy" id="3042517"/>
    <lineage>
        <taxon>Bacteria</taxon>
        <taxon>Bacillati</taxon>
        <taxon>Actinomycetota</taxon>
        <taxon>Actinomycetes</taxon>
        <taxon>Micrococcales</taxon>
        <taxon>Microbacteriaceae</taxon>
        <taxon>Ruicaihuangia</taxon>
    </lineage>
</organism>
<keyword evidence="2 5" id="KW-0479">Metal-binding</keyword>
<feature type="binding site" evidence="5">
    <location>
        <position position="137"/>
    </location>
    <ligand>
        <name>Mg(2+)</name>
        <dbReference type="ChEBI" id="CHEBI:18420"/>
    </ligand>
</feature>
<dbReference type="EMBL" id="JASATX010000002">
    <property type="protein sequence ID" value="MDI2098614.1"/>
    <property type="molecule type" value="Genomic_DNA"/>
</dbReference>
<evidence type="ECO:0000259" key="6">
    <source>
        <dbReference type="Pfam" id="PF03328"/>
    </source>
</evidence>
<dbReference type="InterPro" id="IPR015813">
    <property type="entry name" value="Pyrv/PenolPyrv_kinase-like_dom"/>
</dbReference>
<keyword evidence="7" id="KW-0456">Lyase</keyword>
<protein>
    <submittedName>
        <fullName evidence="7">CoA ester lyase</fullName>
    </submittedName>
</protein>
<dbReference type="GO" id="GO:0016829">
    <property type="term" value="F:lyase activity"/>
    <property type="evidence" value="ECO:0007669"/>
    <property type="project" value="UniProtKB-KW"/>
</dbReference>
<evidence type="ECO:0000256" key="5">
    <source>
        <dbReference type="PIRSR" id="PIRSR015582-2"/>
    </source>
</evidence>
<keyword evidence="8" id="KW-1185">Reference proteome</keyword>
<dbReference type="AlphaFoldDB" id="A0AAW6T8H8"/>
<accession>A0AAW6T8H8</accession>
<feature type="binding site" evidence="4">
    <location>
        <position position="63"/>
    </location>
    <ligand>
        <name>substrate</name>
    </ligand>
</feature>
<dbReference type="InterPro" id="IPR040442">
    <property type="entry name" value="Pyrv_kinase-like_dom_sf"/>
</dbReference>
<dbReference type="GO" id="GO:0006107">
    <property type="term" value="P:oxaloacetate metabolic process"/>
    <property type="evidence" value="ECO:0007669"/>
    <property type="project" value="TreeGrafter"/>
</dbReference>
<evidence type="ECO:0000256" key="4">
    <source>
        <dbReference type="PIRSR" id="PIRSR015582-1"/>
    </source>
</evidence>
<evidence type="ECO:0000313" key="8">
    <source>
        <dbReference type="Proteomes" id="UP001321506"/>
    </source>
</evidence>
<name>A0AAW6T8H8_9MICO</name>
<feature type="binding site" evidence="5">
    <location>
        <position position="111"/>
    </location>
    <ligand>
        <name>Mg(2+)</name>
        <dbReference type="ChEBI" id="CHEBI:18420"/>
    </ligand>
</feature>
<dbReference type="PIRSF" id="PIRSF015582">
    <property type="entry name" value="Cit_lyase_B"/>
    <property type="match status" value="1"/>
</dbReference>
<feature type="binding site" evidence="4">
    <location>
        <position position="111"/>
    </location>
    <ligand>
        <name>substrate</name>
    </ligand>
</feature>
<reference evidence="7 8" key="1">
    <citation type="submission" date="2023-04" db="EMBL/GenBank/DDBJ databases">
        <title>Klugiella caeni sp. nov. isolated from the sludge of biochemical tank.</title>
        <authorList>
            <person name="Geng K."/>
        </authorList>
    </citation>
    <scope>NUCLEOTIDE SEQUENCE [LARGE SCALE GENOMIC DNA]</scope>
    <source>
        <strain evidence="7 8">YN-L-19</strain>
    </source>
</reference>
<dbReference type="SUPFAM" id="SSF51621">
    <property type="entry name" value="Phosphoenolpyruvate/pyruvate domain"/>
    <property type="match status" value="1"/>
</dbReference>
<dbReference type="Proteomes" id="UP001321506">
    <property type="component" value="Unassembled WGS sequence"/>
</dbReference>